<keyword evidence="1" id="KW-0472">Membrane</keyword>
<evidence type="ECO:0000256" key="1">
    <source>
        <dbReference type="SAM" id="Phobius"/>
    </source>
</evidence>
<dbReference type="AlphaFoldDB" id="A0A9X2FBS5"/>
<keyword evidence="1" id="KW-1133">Transmembrane helix</keyword>
<dbReference type="InterPro" id="IPR012902">
    <property type="entry name" value="N_methyl_site"/>
</dbReference>
<dbReference type="Pfam" id="PF07596">
    <property type="entry name" value="SBP_bac_10"/>
    <property type="match status" value="1"/>
</dbReference>
<dbReference type="NCBIfam" id="TIGR04294">
    <property type="entry name" value="pre_pil_HX9DG"/>
    <property type="match status" value="1"/>
</dbReference>
<dbReference type="InterPro" id="IPR045584">
    <property type="entry name" value="Pilin-like"/>
</dbReference>
<name>A0A9X2FBS5_9BACT</name>
<proteinExistence type="predicted"/>
<dbReference type="NCBIfam" id="TIGR02532">
    <property type="entry name" value="IV_pilin_GFxxxE"/>
    <property type="match status" value="1"/>
</dbReference>
<evidence type="ECO:0000313" key="3">
    <source>
        <dbReference type="EMBL" id="MCO6045975.1"/>
    </source>
</evidence>
<dbReference type="Gene3D" id="3.30.700.10">
    <property type="entry name" value="Glycoprotein, Type 4 Pilin"/>
    <property type="match status" value="1"/>
</dbReference>
<dbReference type="RefSeq" id="WP_252854090.1">
    <property type="nucleotide sequence ID" value="NZ_JAMXLR010000062.1"/>
</dbReference>
<dbReference type="SUPFAM" id="SSF54523">
    <property type="entry name" value="Pili subunits"/>
    <property type="match status" value="1"/>
</dbReference>
<comment type="caution">
    <text evidence="3">The sequence shown here is derived from an EMBL/GenBank/DDBJ whole genome shotgun (WGS) entry which is preliminary data.</text>
</comment>
<sequence>MHYTSSADRRLHLGFTLVELLVVIAIIGVLVSLLLPAVQQARESARKMSCSNNVKQLALAVHNYASAKKKLPAAGHFGPVSEAMYFDGADWRIDLRHGTNQNWIYDLLPYIEQQVAYDAIDPTKHLTEAPSEVLASPPATLICPSSGTSGRVFTTTRGYGTKPASIGKGSYAAYASPFHIDSLHNSGPMALYGMSLKQVTDGTSLTLMLSEVRSRENVGDQRGAWLLPWSGATLLSMDFHPEYYGNNQDEDASPASLSKEPDIRSLGYTQVPNGPLPDVLYNCPDSAAAQLEEMPCNTAYGASRTSGYISAAPRSLHIGGVNSAFVDGHIEFLSEDIDEFVMLYMIGVSDGKIIGTRPNFSR</sequence>
<dbReference type="InterPro" id="IPR027558">
    <property type="entry name" value="Pre_pil_HX9DG_C"/>
</dbReference>
<accession>A0A9X2FBS5</accession>
<keyword evidence="4" id="KW-1185">Reference proteome</keyword>
<reference evidence="3" key="1">
    <citation type="submission" date="2022-06" db="EMBL/GenBank/DDBJ databases">
        <title>Aeoliella straminimaris, a novel planctomycete from sediments.</title>
        <authorList>
            <person name="Vitorino I.R."/>
            <person name="Lage O.M."/>
        </authorList>
    </citation>
    <scope>NUCLEOTIDE SEQUENCE</scope>
    <source>
        <strain evidence="3">ICT_H6.2</strain>
    </source>
</reference>
<dbReference type="PANTHER" id="PTHR30093:SF2">
    <property type="entry name" value="TYPE II SECRETION SYSTEM PROTEIN H"/>
    <property type="match status" value="1"/>
</dbReference>
<gene>
    <name evidence="3" type="ORF">NG895_18910</name>
</gene>
<keyword evidence="1" id="KW-0812">Transmembrane</keyword>
<dbReference type="EMBL" id="JAMXLR010000062">
    <property type="protein sequence ID" value="MCO6045975.1"/>
    <property type="molecule type" value="Genomic_DNA"/>
</dbReference>
<organism evidence="3 4">
    <name type="scientific">Aeoliella straminimaris</name>
    <dbReference type="NCBI Taxonomy" id="2954799"/>
    <lineage>
        <taxon>Bacteria</taxon>
        <taxon>Pseudomonadati</taxon>
        <taxon>Planctomycetota</taxon>
        <taxon>Planctomycetia</taxon>
        <taxon>Pirellulales</taxon>
        <taxon>Lacipirellulaceae</taxon>
        <taxon>Aeoliella</taxon>
    </lineage>
</organism>
<dbReference type="Pfam" id="PF07963">
    <property type="entry name" value="N_methyl"/>
    <property type="match status" value="1"/>
</dbReference>
<dbReference type="PANTHER" id="PTHR30093">
    <property type="entry name" value="GENERAL SECRETION PATHWAY PROTEIN G"/>
    <property type="match status" value="1"/>
</dbReference>
<dbReference type="Proteomes" id="UP001155241">
    <property type="component" value="Unassembled WGS sequence"/>
</dbReference>
<protein>
    <submittedName>
        <fullName evidence="3">DUF1559 domain-containing protein</fullName>
    </submittedName>
</protein>
<evidence type="ECO:0000313" key="4">
    <source>
        <dbReference type="Proteomes" id="UP001155241"/>
    </source>
</evidence>
<feature type="domain" description="DUF1559" evidence="2">
    <location>
        <begin position="39"/>
        <end position="338"/>
    </location>
</feature>
<dbReference type="InterPro" id="IPR011453">
    <property type="entry name" value="DUF1559"/>
</dbReference>
<feature type="transmembrane region" description="Helical" evidence="1">
    <location>
        <begin position="20"/>
        <end position="38"/>
    </location>
</feature>
<evidence type="ECO:0000259" key="2">
    <source>
        <dbReference type="Pfam" id="PF07596"/>
    </source>
</evidence>